<organism evidence="9 10">
    <name type="scientific">Hondaea fermentalgiana</name>
    <dbReference type="NCBI Taxonomy" id="2315210"/>
    <lineage>
        <taxon>Eukaryota</taxon>
        <taxon>Sar</taxon>
        <taxon>Stramenopiles</taxon>
        <taxon>Bigyra</taxon>
        <taxon>Labyrinthulomycetes</taxon>
        <taxon>Thraustochytrida</taxon>
        <taxon>Thraustochytriidae</taxon>
        <taxon>Hondaea</taxon>
    </lineage>
</organism>
<dbReference type="SUPFAM" id="SSF49329">
    <property type="entry name" value="Cu,Zn superoxide dismutase-like"/>
    <property type="match status" value="1"/>
</dbReference>
<evidence type="ECO:0000313" key="10">
    <source>
        <dbReference type="Proteomes" id="UP000241890"/>
    </source>
</evidence>
<keyword evidence="6 7" id="KW-0186">Copper</keyword>
<keyword evidence="2 7" id="KW-0479">Metal-binding</keyword>
<keyword evidence="10" id="KW-1185">Reference proteome</keyword>
<dbReference type="PROSITE" id="PS00332">
    <property type="entry name" value="SOD_CU_ZN_2"/>
    <property type="match status" value="1"/>
</dbReference>
<dbReference type="GO" id="GO:0004784">
    <property type="term" value="F:superoxide dismutase activity"/>
    <property type="evidence" value="ECO:0007669"/>
    <property type="project" value="UniProtKB-EC"/>
</dbReference>
<evidence type="ECO:0000256" key="1">
    <source>
        <dbReference type="ARBA" id="ARBA00010457"/>
    </source>
</evidence>
<comment type="catalytic activity">
    <reaction evidence="7">
        <text>2 superoxide + 2 H(+) = H2O2 + O2</text>
        <dbReference type="Rhea" id="RHEA:20696"/>
        <dbReference type="ChEBI" id="CHEBI:15378"/>
        <dbReference type="ChEBI" id="CHEBI:15379"/>
        <dbReference type="ChEBI" id="CHEBI:16240"/>
        <dbReference type="ChEBI" id="CHEBI:18421"/>
        <dbReference type="EC" id="1.15.1.1"/>
    </reaction>
</comment>
<dbReference type="CDD" id="cd00305">
    <property type="entry name" value="Cu-Zn_Superoxide_Dismutase"/>
    <property type="match status" value="1"/>
</dbReference>
<evidence type="ECO:0000313" key="9">
    <source>
        <dbReference type="EMBL" id="GBG26968.1"/>
    </source>
</evidence>
<feature type="domain" description="Superoxide dismutase copper/zinc binding" evidence="8">
    <location>
        <begin position="15"/>
        <end position="148"/>
    </location>
</feature>
<dbReference type="InterPro" id="IPR024134">
    <property type="entry name" value="SOD_Cu/Zn_/chaperone"/>
</dbReference>
<evidence type="ECO:0000256" key="4">
    <source>
        <dbReference type="ARBA" id="ARBA00022862"/>
    </source>
</evidence>
<evidence type="ECO:0000256" key="7">
    <source>
        <dbReference type="RuleBase" id="RU000393"/>
    </source>
</evidence>
<dbReference type="Gene3D" id="2.60.40.200">
    <property type="entry name" value="Superoxide dismutase, copper/zinc binding domain"/>
    <property type="match status" value="1"/>
</dbReference>
<name>A0A2R5GB85_9STRA</name>
<comment type="cofactor">
    <cofactor evidence="7">
        <name>Zn(2+)</name>
        <dbReference type="ChEBI" id="CHEBI:29105"/>
    </cofactor>
    <text evidence="7">Binds 1 zinc ion per subunit.</text>
</comment>
<keyword evidence="4" id="KW-0049">Antioxidant</keyword>
<comment type="cofactor">
    <cofactor evidence="7">
        <name>Cu cation</name>
        <dbReference type="ChEBI" id="CHEBI:23378"/>
    </cofactor>
    <text evidence="7">Binds 1 copper ion per subunit.</text>
</comment>
<evidence type="ECO:0000256" key="6">
    <source>
        <dbReference type="ARBA" id="ARBA00023008"/>
    </source>
</evidence>
<gene>
    <name evidence="9" type="ORF">FCC1311_031912</name>
</gene>
<dbReference type="AlphaFoldDB" id="A0A2R5GB85"/>
<dbReference type="FunFam" id="2.60.40.200:FF:000001">
    <property type="entry name" value="Superoxide dismutase [Cu-Zn]"/>
    <property type="match status" value="1"/>
</dbReference>
<dbReference type="OrthoDB" id="2015551at2759"/>
<evidence type="ECO:0000256" key="3">
    <source>
        <dbReference type="ARBA" id="ARBA00022833"/>
    </source>
</evidence>
<dbReference type="PRINTS" id="PR00068">
    <property type="entry name" value="CUZNDISMTASE"/>
</dbReference>
<protein>
    <recommendedName>
        <fullName evidence="7">Superoxide dismutase [Cu-Zn]</fullName>
        <ecNumber evidence="7">1.15.1.1</ecNumber>
    </recommendedName>
</protein>
<evidence type="ECO:0000256" key="5">
    <source>
        <dbReference type="ARBA" id="ARBA00023002"/>
    </source>
</evidence>
<dbReference type="GO" id="GO:0005507">
    <property type="term" value="F:copper ion binding"/>
    <property type="evidence" value="ECO:0007669"/>
    <property type="project" value="InterPro"/>
</dbReference>
<proteinExistence type="inferred from homology"/>
<comment type="caution">
    <text evidence="9">The sequence shown here is derived from an EMBL/GenBank/DDBJ whole genome shotgun (WGS) entry which is preliminary data.</text>
</comment>
<evidence type="ECO:0000259" key="8">
    <source>
        <dbReference type="Pfam" id="PF00080"/>
    </source>
</evidence>
<comment type="function">
    <text evidence="7">Destroys radicals which are normally produced within the cells and which are toxic to biological systems.</text>
</comment>
<dbReference type="Proteomes" id="UP000241890">
    <property type="component" value="Unassembled WGS sequence"/>
</dbReference>
<accession>A0A2R5GB85</accession>
<evidence type="ECO:0000256" key="2">
    <source>
        <dbReference type="ARBA" id="ARBA00022723"/>
    </source>
</evidence>
<dbReference type="Pfam" id="PF00080">
    <property type="entry name" value="Sod_Cu"/>
    <property type="match status" value="1"/>
</dbReference>
<dbReference type="PROSITE" id="PS00087">
    <property type="entry name" value="SOD_CU_ZN_1"/>
    <property type="match status" value="1"/>
</dbReference>
<reference evidence="9 10" key="1">
    <citation type="submission" date="2017-12" db="EMBL/GenBank/DDBJ databases">
        <title>Sequencing, de novo assembly and annotation of complete genome of a new Thraustochytrid species, strain FCC1311.</title>
        <authorList>
            <person name="Sedici K."/>
            <person name="Godart F."/>
            <person name="Aiese Cigliano R."/>
            <person name="Sanseverino W."/>
            <person name="Barakat M."/>
            <person name="Ortet P."/>
            <person name="Marechal E."/>
            <person name="Cagnac O."/>
            <person name="Amato A."/>
        </authorList>
    </citation>
    <scope>NUCLEOTIDE SEQUENCE [LARGE SCALE GENOMIC DNA]</scope>
</reference>
<dbReference type="InterPro" id="IPR001424">
    <property type="entry name" value="SOD_Cu_Zn_dom"/>
</dbReference>
<keyword evidence="5 7" id="KW-0560">Oxidoreductase</keyword>
<comment type="similarity">
    <text evidence="1 7">Belongs to the Cu-Zn superoxide dismutase family.</text>
</comment>
<dbReference type="EC" id="1.15.1.1" evidence="7"/>
<sequence length="157" mass="15807">MSGRAVCVLRSGDGVEGTVEFSSSGSATRVTGTISGLKPGNHGFHIHMWGDLSNGCASTGGHFNPHGKTHGGPTSEVRHAGDLGNIVADESGKAVVDITDKQIPLEGPQSIIGRAVVVHAGEDDLGQGNNDESLKTGNAGGRVACGVVAMAPQPASM</sequence>
<dbReference type="InterPro" id="IPR018152">
    <property type="entry name" value="SOD_Cu/Zn_BS"/>
</dbReference>
<dbReference type="EMBL" id="BEYU01000026">
    <property type="protein sequence ID" value="GBG26968.1"/>
    <property type="molecule type" value="Genomic_DNA"/>
</dbReference>
<dbReference type="InterPro" id="IPR036423">
    <property type="entry name" value="SOD-like_Cu/Zn_dom_sf"/>
</dbReference>
<dbReference type="PANTHER" id="PTHR10003">
    <property type="entry name" value="SUPEROXIDE DISMUTASE CU-ZN -RELATED"/>
    <property type="match status" value="1"/>
</dbReference>
<dbReference type="InParanoid" id="A0A2R5GB85"/>
<keyword evidence="3 7" id="KW-0862">Zinc</keyword>